<dbReference type="STRING" id="1238424.J07HQW1_03120"/>
<organism evidence="2 3">
    <name type="scientific">Haloquadratum walsbyi J07HQW1</name>
    <dbReference type="NCBI Taxonomy" id="1238424"/>
    <lineage>
        <taxon>Archaea</taxon>
        <taxon>Methanobacteriati</taxon>
        <taxon>Methanobacteriota</taxon>
        <taxon>Stenosarchaea group</taxon>
        <taxon>Halobacteria</taxon>
        <taxon>Halobacteriales</taxon>
        <taxon>Haloferacaceae</taxon>
        <taxon>Haloquadratum</taxon>
    </lineage>
</organism>
<evidence type="ECO:0000259" key="1">
    <source>
        <dbReference type="Pfam" id="PF01207"/>
    </source>
</evidence>
<evidence type="ECO:0000313" key="2">
    <source>
        <dbReference type="EMBL" id="ERG93065.1"/>
    </source>
</evidence>
<dbReference type="SUPFAM" id="SSF51395">
    <property type="entry name" value="FMN-linked oxidoreductases"/>
    <property type="match status" value="1"/>
</dbReference>
<dbReference type="Proteomes" id="UP000030649">
    <property type="component" value="Unassembled WGS sequence"/>
</dbReference>
<protein>
    <recommendedName>
        <fullName evidence="1">DUS-like FMN-binding domain-containing protein</fullName>
    </recommendedName>
</protein>
<dbReference type="HOGENOM" id="CLU_1118194_0_0_2"/>
<name>U1N8J2_9EURY</name>
<dbReference type="Pfam" id="PF01207">
    <property type="entry name" value="Dus"/>
    <property type="match status" value="1"/>
</dbReference>
<reference evidence="2 3" key="1">
    <citation type="journal article" date="2013" name="PLoS ONE">
        <title>Assembly-driven community genomics of a hypersaline microbial ecosystem.</title>
        <authorList>
            <person name="Podell S."/>
            <person name="Ugalde J.A."/>
            <person name="Narasingarao P."/>
            <person name="Banfield J.F."/>
            <person name="Heidelberg K.B."/>
            <person name="Allen E.E."/>
        </authorList>
    </citation>
    <scope>NUCLEOTIDE SEQUENCE [LARGE SCALE GENOMIC DNA]</scope>
    <source>
        <strain evidence="3">J07HQW1</strain>
    </source>
</reference>
<feature type="domain" description="DUS-like FMN-binding" evidence="1">
    <location>
        <begin position="102"/>
        <end position="229"/>
    </location>
</feature>
<dbReference type="InterPro" id="IPR035587">
    <property type="entry name" value="DUS-like_FMN-bd"/>
</dbReference>
<sequence>MFTPRVALASLSGEADATWAENGAADAGAAFIGGVSLDAATRDAARQLVDRGRCEFLPSDPIAFITAELDALADVAITPGVNVRSTTPQPVRVVGERCARYNAILEINAHCRQDEMCTVGAGESLLQDHRDQLRELIKAGCAGGATVSVKVRAGIDGVDLTTVARTIADAGGKIIHVDAMDTEVSIEQIATAASELFIIANNGVRGHESVREYYEYGADAVSIGRPSTNQHVRRQVRRAAEDVFGTPNTDMELSYIQQ</sequence>
<dbReference type="AlphaFoldDB" id="U1N8J2"/>
<proteinExistence type="predicted"/>
<dbReference type="CDD" id="cd02911">
    <property type="entry name" value="arch_FMN"/>
    <property type="match status" value="1"/>
</dbReference>
<gene>
    <name evidence="2" type="ORF">J07HQW1_03120</name>
</gene>
<dbReference type="InterPro" id="IPR037347">
    <property type="entry name" value="MJ0144_FMN"/>
</dbReference>
<dbReference type="EMBL" id="KE356560">
    <property type="protein sequence ID" value="ERG93065.1"/>
    <property type="molecule type" value="Genomic_DNA"/>
</dbReference>
<accession>U1N8J2</accession>
<dbReference type="Gene3D" id="3.20.20.70">
    <property type="entry name" value="Aldolase class I"/>
    <property type="match status" value="1"/>
</dbReference>
<evidence type="ECO:0000313" key="3">
    <source>
        <dbReference type="Proteomes" id="UP000030649"/>
    </source>
</evidence>
<dbReference type="InterPro" id="IPR013785">
    <property type="entry name" value="Aldolase_TIM"/>
</dbReference>